<dbReference type="AlphaFoldDB" id="B9ERY5"/>
<reference evidence="1 3" key="1">
    <citation type="journal article" date="2003" name="Nature">
        <title>Genome divergence in two Prochlorococcus ecotypes reflects oceanic niche differentiation.</title>
        <authorList>
            <person name="Rocap G."/>
            <person name="Larimer F.W."/>
            <person name="Lamerdin J.E."/>
            <person name="Malfatti S."/>
            <person name="Chain P."/>
            <person name="Ahlgren N.A."/>
            <person name="Arellano A."/>
            <person name="Coleman M."/>
            <person name="Hauser L."/>
            <person name="Hess W.R."/>
            <person name="Johnson Z.I."/>
            <person name="Land M.L."/>
            <person name="Lindell D."/>
            <person name="Post A.F."/>
            <person name="Regala W."/>
            <person name="Shah M."/>
            <person name="Shaw S.L."/>
            <person name="Steglich C."/>
            <person name="Sullivan M.B."/>
            <person name="Ting C.S."/>
            <person name="Tolonen A."/>
            <person name="Webb E.A."/>
            <person name="Zinser E.R."/>
            <person name="Chisholm S.W."/>
        </authorList>
    </citation>
    <scope>NUCLEOTIDE SEQUENCE [LARGE SCALE GENOMIC DNA]</scope>
    <source>
        <strain evidence="3">MIT 9313</strain>
        <strain evidence="1">MIT9313</strain>
    </source>
</reference>
<dbReference type="Proteomes" id="UP000001423">
    <property type="component" value="Chromosome"/>
</dbReference>
<dbReference type="EMBL" id="BX548175">
    <property type="protein sequence ID" value="CAX32013.1"/>
    <property type="molecule type" value="Genomic_DNA"/>
</dbReference>
<dbReference type="KEGG" id="pmt:PMT_2501"/>
<organism evidence="1 3">
    <name type="scientific">Prochlorococcus marinus (strain MIT 9313)</name>
    <dbReference type="NCBI Taxonomy" id="74547"/>
    <lineage>
        <taxon>Bacteria</taxon>
        <taxon>Bacillati</taxon>
        <taxon>Cyanobacteriota</taxon>
        <taxon>Cyanophyceae</taxon>
        <taxon>Synechococcales</taxon>
        <taxon>Prochlorococcaceae</taxon>
        <taxon>Prochlorococcus</taxon>
    </lineage>
</organism>
<dbReference type="HOGENOM" id="CLU_220286_0_0_3"/>
<dbReference type="KEGG" id="pmt:PMT_2495"/>
<accession>B9ERY5</accession>
<proteinExistence type="predicted"/>
<protein>
    <submittedName>
        <fullName evidence="1">Uncharacterized protein</fullName>
    </submittedName>
</protein>
<evidence type="ECO:0000313" key="3">
    <source>
        <dbReference type="Proteomes" id="UP000001423"/>
    </source>
</evidence>
<evidence type="ECO:0000313" key="2">
    <source>
        <dbReference type="EMBL" id="CAX32019.1"/>
    </source>
</evidence>
<name>B9ERY5_PROMM</name>
<gene>
    <name evidence="1" type="ordered locus">PMT_2495</name>
    <name evidence="2" type="ordered locus">PMT_2501</name>
</gene>
<sequence length="37" mass="4413">MLVLFAAKKHMFLMLVLKLIAGIEPRHYLPKELQRTY</sequence>
<dbReference type="EMBL" id="BX548175">
    <property type="protein sequence ID" value="CAX32019.1"/>
    <property type="molecule type" value="Genomic_DNA"/>
</dbReference>
<keyword evidence="3" id="KW-1185">Reference proteome</keyword>
<evidence type="ECO:0000313" key="1">
    <source>
        <dbReference type="EMBL" id="CAX32013.1"/>
    </source>
</evidence>